<feature type="compositionally biased region" description="Pro residues" evidence="1">
    <location>
        <begin position="1"/>
        <end position="10"/>
    </location>
</feature>
<accession>A0ABT7BZA9</accession>
<dbReference type="Proteomes" id="UP001232992">
    <property type="component" value="Unassembled WGS sequence"/>
</dbReference>
<gene>
    <name evidence="2" type="ORF">PMH09_15165</name>
</gene>
<reference evidence="2 3" key="1">
    <citation type="submission" date="2023-01" db="EMBL/GenBank/DDBJ databases">
        <title>Novel diversity within Roseofilum (Cyanobacteria; Desertifilaceae) from marine benthic mats with descriptions of four novel species.</title>
        <authorList>
            <person name="Wang Y."/>
            <person name="Berthold D.E."/>
            <person name="Hu J."/>
            <person name="Lefler F.W."/>
            <person name="Laughinghouse H.D. IV."/>
        </authorList>
    </citation>
    <scope>NUCLEOTIDE SEQUENCE [LARGE SCALE GENOMIC DNA]</scope>
    <source>
        <strain evidence="2 3">BLCC-M143</strain>
    </source>
</reference>
<feature type="region of interest" description="Disordered" evidence="1">
    <location>
        <begin position="1"/>
        <end position="54"/>
    </location>
</feature>
<dbReference type="RefSeq" id="WP_283759181.1">
    <property type="nucleotide sequence ID" value="NZ_JAQOSQ010000016.1"/>
</dbReference>
<evidence type="ECO:0000256" key="1">
    <source>
        <dbReference type="SAM" id="MobiDB-lite"/>
    </source>
</evidence>
<feature type="compositionally biased region" description="Low complexity" evidence="1">
    <location>
        <begin position="11"/>
        <end position="28"/>
    </location>
</feature>
<dbReference type="EMBL" id="JAQOSQ010000016">
    <property type="protein sequence ID" value="MDJ1184525.1"/>
    <property type="molecule type" value="Genomic_DNA"/>
</dbReference>
<feature type="compositionally biased region" description="Acidic residues" evidence="1">
    <location>
        <begin position="257"/>
        <end position="267"/>
    </location>
</feature>
<feature type="region of interest" description="Disordered" evidence="1">
    <location>
        <begin position="254"/>
        <end position="297"/>
    </location>
</feature>
<name>A0ABT7BZA9_9CYAN</name>
<feature type="compositionally biased region" description="Basic and acidic residues" evidence="1">
    <location>
        <begin position="108"/>
        <end position="123"/>
    </location>
</feature>
<sequence>MSYPLPPEPPAIHAAAEPAVSAPETTEAVSEVSSLAPETGMFSPEPIATRSSLTSNLNSDRLTWAESDMLESIAPNELLAPEVSTGDENTREDQTLFSSDPLPIASDRLPEEPHIAKRVKLESAGEFPDVEVPEETDNLENDLAPPATEMSSILGEKAPLSPDPEPKRELITSDRLTWTETPVLASLEAPETPEPEAPEAEESENLSLNTNSTSAAALGTELSVGLPKPSPRFTTIQGRLSDWMEISEPISTTEDYAQTEDSLEEPELSPAEDNPIEDRTDSETDSEAIPIPIPTPEPESVIELTADRQQFDEQRQIFTAEGNVEMLFENAVLRSDKLRVNLLNRLALATGNASLISGDQIILGSRFLYNFVQGTGTVEEARGVVYVPTTSSDLDFARTTPDADRRTPGERILREQPPTDVRDAGGVIINVGGGGAGAPRAAQGGQVRRLRFEAARLDFTPEGWEAVDVRFTNDPFSPPELEVRADRAQLTRISPLEDEVLATRPRLVFDDRVSVPLLRNRLLISKDERDPALVTFGYDDRDRGGLFAERSFEVIRTRQVSLQVAPQFLIQRAFGFSTNEQDNTNTVEEDGETDSPLSWIGLRAKLKVAFTPDTRLDGNLSLAGLNNTGDTARGNLRLQHTIAKHTLSGEYSYRDRLYNGSLGFQTVDRSVGIVFASPIFNVADTGILVNYQASFQNVYAPTDRLELLQELERGDRVSLNRTQMSATVRRSFSLWKGDALPSTAEEGLKYTPKPVVPYLRVLTGLTGTAGFYSNGENQSYLQGLIGLQGQVGHFSKPWFDYTGFSLLYLQFIPTGESPFRFDRVADVRVLQLEVNQQLYGPLRVAARTSFNLDTGKTISTDYAIEYSRRTYGVTFRYNPDLGLAALGLRLGDFNWSGISESFSR</sequence>
<feature type="region of interest" description="Disordered" evidence="1">
    <location>
        <begin position="75"/>
        <end position="214"/>
    </location>
</feature>
<evidence type="ECO:0000313" key="2">
    <source>
        <dbReference type="EMBL" id="MDJ1184525.1"/>
    </source>
</evidence>
<dbReference type="Pfam" id="PF12600">
    <property type="entry name" value="DUF3769"/>
    <property type="match status" value="1"/>
</dbReference>
<proteinExistence type="predicted"/>
<feature type="compositionally biased region" description="Acidic residues" evidence="1">
    <location>
        <begin position="191"/>
        <end position="204"/>
    </location>
</feature>
<keyword evidence="3" id="KW-1185">Reference proteome</keyword>
<dbReference type="InterPro" id="IPR050218">
    <property type="entry name" value="LptD"/>
</dbReference>
<feature type="compositionally biased region" description="Acidic residues" evidence="1">
    <location>
        <begin position="128"/>
        <end position="140"/>
    </location>
</feature>
<dbReference type="PANTHER" id="PTHR30189">
    <property type="entry name" value="LPS-ASSEMBLY PROTEIN"/>
    <property type="match status" value="1"/>
</dbReference>
<feature type="compositionally biased region" description="Low complexity" evidence="1">
    <location>
        <begin position="205"/>
        <end position="214"/>
    </location>
</feature>
<dbReference type="InterPro" id="IPR022244">
    <property type="entry name" value="DUF3769"/>
</dbReference>
<comment type="caution">
    <text evidence="2">The sequence shown here is derived from an EMBL/GenBank/DDBJ whole genome shotgun (WGS) entry which is preliminary data.</text>
</comment>
<evidence type="ECO:0000313" key="3">
    <source>
        <dbReference type="Proteomes" id="UP001232992"/>
    </source>
</evidence>
<organism evidence="2 3">
    <name type="scientific">Roseofilum casamattae BLCC-M143</name>
    <dbReference type="NCBI Taxonomy" id="3022442"/>
    <lineage>
        <taxon>Bacteria</taxon>
        <taxon>Bacillati</taxon>
        <taxon>Cyanobacteriota</taxon>
        <taxon>Cyanophyceae</taxon>
        <taxon>Desertifilales</taxon>
        <taxon>Desertifilaceae</taxon>
        <taxon>Roseofilum</taxon>
        <taxon>Roseofilum casamattae</taxon>
    </lineage>
</organism>
<protein>
    <submittedName>
        <fullName evidence="2">DUF3769 domain-containing protein</fullName>
    </submittedName>
</protein>
<dbReference type="PANTHER" id="PTHR30189:SF1">
    <property type="entry name" value="LPS-ASSEMBLY PROTEIN LPTD"/>
    <property type="match status" value="1"/>
</dbReference>